<dbReference type="AlphaFoldDB" id="A0A811UG77"/>
<organism evidence="1 2">
    <name type="scientific">Ceratitis capitata</name>
    <name type="common">Mediterranean fruit fly</name>
    <name type="synonym">Tephritis capitata</name>
    <dbReference type="NCBI Taxonomy" id="7213"/>
    <lineage>
        <taxon>Eukaryota</taxon>
        <taxon>Metazoa</taxon>
        <taxon>Ecdysozoa</taxon>
        <taxon>Arthropoda</taxon>
        <taxon>Hexapoda</taxon>
        <taxon>Insecta</taxon>
        <taxon>Pterygota</taxon>
        <taxon>Neoptera</taxon>
        <taxon>Endopterygota</taxon>
        <taxon>Diptera</taxon>
        <taxon>Brachycera</taxon>
        <taxon>Muscomorpha</taxon>
        <taxon>Tephritoidea</taxon>
        <taxon>Tephritidae</taxon>
        <taxon>Ceratitis</taxon>
        <taxon>Ceratitis</taxon>
    </lineage>
</organism>
<keyword evidence="2" id="KW-1185">Reference proteome</keyword>
<accession>A0A811UG77</accession>
<dbReference type="Proteomes" id="UP000606786">
    <property type="component" value="Unassembled WGS sequence"/>
</dbReference>
<comment type="caution">
    <text evidence="1">The sequence shown here is derived from an EMBL/GenBank/DDBJ whole genome shotgun (WGS) entry which is preliminary data.</text>
</comment>
<dbReference type="EMBL" id="CAJHJT010000008">
    <property type="protein sequence ID" value="CAD6996585.1"/>
    <property type="molecule type" value="Genomic_DNA"/>
</dbReference>
<evidence type="ECO:0000313" key="1">
    <source>
        <dbReference type="EMBL" id="CAD6996585.1"/>
    </source>
</evidence>
<proteinExistence type="predicted"/>
<sequence>MSNGRRMDVNQNENVIFNQDNNEVVLSSSSKGGVGMGMSLWCGCRITDNCLPVGSEHKQQGWVLKTMIEVEKETEFRDGNQVQHELEFAVGIQAETEVRIGPLFTWLYSSLGGAVLDFTDKTVIKIAVFSILLD</sequence>
<name>A0A811UG77_CERCA</name>
<gene>
    <name evidence="1" type="ORF">CCAP1982_LOCUS5254</name>
</gene>
<evidence type="ECO:0000313" key="2">
    <source>
        <dbReference type="Proteomes" id="UP000606786"/>
    </source>
</evidence>
<protein>
    <submittedName>
        <fullName evidence="1">(Mediterranean fruit fly) hypothetical protein</fullName>
    </submittedName>
</protein>
<reference evidence="1" key="1">
    <citation type="submission" date="2020-11" db="EMBL/GenBank/DDBJ databases">
        <authorList>
            <person name="Whitehead M."/>
        </authorList>
    </citation>
    <scope>NUCLEOTIDE SEQUENCE</scope>
    <source>
        <strain evidence="1">EGII</strain>
    </source>
</reference>